<dbReference type="PANTHER" id="PTHR30569">
    <property type="entry name" value="CYTOSINE TRANSPORTER CODB"/>
    <property type="match status" value="1"/>
</dbReference>
<comment type="caution">
    <text evidence="2">The sequence shown here is derived from an EMBL/GenBank/DDBJ whole genome shotgun (WGS) entry which is preliminary data.</text>
</comment>
<feature type="transmembrane region" description="Helical" evidence="1">
    <location>
        <begin position="320"/>
        <end position="338"/>
    </location>
</feature>
<feature type="transmembrane region" description="Helical" evidence="1">
    <location>
        <begin position="277"/>
        <end position="299"/>
    </location>
</feature>
<feature type="transmembrane region" description="Helical" evidence="1">
    <location>
        <begin position="203"/>
        <end position="224"/>
    </location>
</feature>
<evidence type="ECO:0000313" key="2">
    <source>
        <dbReference type="EMBL" id="MBC8540983.1"/>
    </source>
</evidence>
<feature type="transmembrane region" description="Helical" evidence="1">
    <location>
        <begin position="33"/>
        <end position="53"/>
    </location>
</feature>
<sequence>MKGFQNITSFFNETYEYAFSPVPSEKRKATAKLALILFGFALSTSGMTIGVQLGSAMPFWNAIAASLTGNVVLCIIAAFWGMAGYESGYTSVNLIQKILGGKVASVFSVLIILAMIIWVGINGEWLANIFIVLFPSWPFPAVITTLFILSISIFLACNGWKGMVIVSGISVPIIIVLTIYNIIHLGTIKGGFGFLLHGQPEAQLSFGAACTLIVGNFCMSATTMPDICRFAKSRRSVILCVLAYAATLILGNLYGIFIARAMDAQNLTYGILLLQMAIPSIIWLALCSYTTQIVNLYTGSLALQSLVKRTFLGGNLSHKTVVFFMGGLAILVGVARMSNYLSHFTRSLVLSVMLLAGLAIAEVLLRKKLEPPKSTIPFIAWLSGIAGGCLIWYLKGLQIWTIPVIPTVIFYILLRIRYIK</sequence>
<keyword evidence="3" id="KW-1185">Reference proteome</keyword>
<protein>
    <recommendedName>
        <fullName evidence="4">Cytosine permease</fullName>
    </recommendedName>
</protein>
<name>A0A926DL68_9FIRM</name>
<dbReference type="PANTHER" id="PTHR30569:SF0">
    <property type="entry name" value="CYTOSINE PERMEASE"/>
    <property type="match status" value="1"/>
</dbReference>
<organism evidence="2 3">
    <name type="scientific">Congzhengia minquanensis</name>
    <dbReference type="NCBI Taxonomy" id="2763657"/>
    <lineage>
        <taxon>Bacteria</taxon>
        <taxon>Bacillati</taxon>
        <taxon>Bacillota</taxon>
        <taxon>Clostridia</taxon>
        <taxon>Eubacteriales</taxon>
        <taxon>Oscillospiraceae</taxon>
        <taxon>Congzhengia</taxon>
    </lineage>
</organism>
<gene>
    <name evidence="2" type="ORF">H8698_08365</name>
</gene>
<evidence type="ECO:0008006" key="4">
    <source>
        <dbReference type="Google" id="ProtNLM"/>
    </source>
</evidence>
<dbReference type="RefSeq" id="WP_249312778.1">
    <property type="nucleotide sequence ID" value="NZ_JACRSU010000003.1"/>
</dbReference>
<evidence type="ECO:0000313" key="3">
    <source>
        <dbReference type="Proteomes" id="UP000611762"/>
    </source>
</evidence>
<feature type="transmembrane region" description="Helical" evidence="1">
    <location>
        <begin position="376"/>
        <end position="394"/>
    </location>
</feature>
<feature type="transmembrane region" description="Helical" evidence="1">
    <location>
        <begin position="400"/>
        <end position="418"/>
    </location>
</feature>
<feature type="transmembrane region" description="Helical" evidence="1">
    <location>
        <begin position="59"/>
        <end position="82"/>
    </location>
</feature>
<dbReference type="EMBL" id="JACRSU010000003">
    <property type="protein sequence ID" value="MBC8540983.1"/>
    <property type="molecule type" value="Genomic_DNA"/>
</dbReference>
<dbReference type="Gene3D" id="1.10.4160.10">
    <property type="entry name" value="Hydantoin permease"/>
    <property type="match status" value="1"/>
</dbReference>
<dbReference type="AlphaFoldDB" id="A0A926DL68"/>
<dbReference type="InterPro" id="IPR030191">
    <property type="entry name" value="CodB"/>
</dbReference>
<proteinExistence type="predicted"/>
<feature type="transmembrane region" description="Helical" evidence="1">
    <location>
        <begin position="344"/>
        <end position="364"/>
    </location>
</feature>
<keyword evidence="1" id="KW-0472">Membrane</keyword>
<dbReference type="GO" id="GO:0005886">
    <property type="term" value="C:plasma membrane"/>
    <property type="evidence" value="ECO:0007669"/>
    <property type="project" value="TreeGrafter"/>
</dbReference>
<dbReference type="Proteomes" id="UP000611762">
    <property type="component" value="Unassembled WGS sequence"/>
</dbReference>
<reference evidence="2" key="1">
    <citation type="submission" date="2020-08" db="EMBL/GenBank/DDBJ databases">
        <title>Genome public.</title>
        <authorList>
            <person name="Liu C."/>
            <person name="Sun Q."/>
        </authorList>
    </citation>
    <scope>NUCLEOTIDE SEQUENCE</scope>
    <source>
        <strain evidence="2">H8</strain>
    </source>
</reference>
<feature type="transmembrane region" description="Helical" evidence="1">
    <location>
        <begin position="103"/>
        <end position="121"/>
    </location>
</feature>
<keyword evidence="1" id="KW-1133">Transmembrane helix</keyword>
<evidence type="ECO:0000256" key="1">
    <source>
        <dbReference type="SAM" id="Phobius"/>
    </source>
</evidence>
<keyword evidence="1" id="KW-0812">Transmembrane</keyword>
<feature type="transmembrane region" description="Helical" evidence="1">
    <location>
        <begin position="163"/>
        <end position="183"/>
    </location>
</feature>
<dbReference type="GO" id="GO:0015209">
    <property type="term" value="F:cytosine transmembrane transporter activity"/>
    <property type="evidence" value="ECO:0007669"/>
    <property type="project" value="InterPro"/>
</dbReference>
<feature type="transmembrane region" description="Helical" evidence="1">
    <location>
        <begin position="236"/>
        <end position="257"/>
    </location>
</feature>
<accession>A0A926DL68</accession>
<feature type="transmembrane region" description="Helical" evidence="1">
    <location>
        <begin position="127"/>
        <end position="156"/>
    </location>
</feature>